<evidence type="ECO:0000313" key="3">
    <source>
        <dbReference type="EMBL" id="SNV51039.1"/>
    </source>
</evidence>
<keyword evidence="1" id="KW-1133">Transmembrane helix</keyword>
<feature type="transmembrane region" description="Helical" evidence="1">
    <location>
        <begin position="43"/>
        <end position="60"/>
    </location>
</feature>
<dbReference type="EMBL" id="LT906465">
    <property type="protein sequence ID" value="SNV51039.1"/>
    <property type="molecule type" value="Genomic_DNA"/>
</dbReference>
<feature type="transmembrane region" description="Helical" evidence="1">
    <location>
        <begin position="173"/>
        <end position="194"/>
    </location>
</feature>
<proteinExistence type="predicted"/>
<gene>
    <name evidence="3" type="ORF">SAMEA4412677_02579</name>
</gene>
<evidence type="ECO:0000313" key="4">
    <source>
        <dbReference type="Proteomes" id="UP000215196"/>
    </source>
</evidence>
<dbReference type="GO" id="GO:0004175">
    <property type="term" value="F:endopeptidase activity"/>
    <property type="evidence" value="ECO:0007669"/>
    <property type="project" value="UniProtKB-ARBA"/>
</dbReference>
<keyword evidence="3" id="KW-0378">Hydrolase</keyword>
<keyword evidence="1" id="KW-0472">Membrane</keyword>
<dbReference type="GO" id="GO:0080120">
    <property type="term" value="P:CAAX-box protein maturation"/>
    <property type="evidence" value="ECO:0007669"/>
    <property type="project" value="UniProtKB-ARBA"/>
</dbReference>
<feature type="transmembrane region" description="Helical" evidence="1">
    <location>
        <begin position="13"/>
        <end position="31"/>
    </location>
</feature>
<keyword evidence="4" id="KW-1185">Reference proteome</keyword>
<feature type="transmembrane region" description="Helical" evidence="1">
    <location>
        <begin position="80"/>
        <end position="96"/>
    </location>
</feature>
<sequence>MRNLFKQNFITKILAEALLQVLILIPFAILFLKDKTKVNFQRLLIFVLCYVVYQLCLVFPKINSTFDFITSSWNWDGKVYGIIFGILSYFTFNKYFIENDFFTFRQNKDGFKKAKIGAILVVLISTVIWFLLGNQKFDLETLAFQISVPGIDEEIMFRGILLGLLSTALKDNFSIFGNPSVLITAVLFGFMHALTLDKGFSIDFDAVYFIQTGFAGYIWGWITIKSRSILLAILSHNFSNFFGTLSTMIK</sequence>
<dbReference type="AlphaFoldDB" id="A0A239XVL9"/>
<dbReference type="KEGG" id="ctak:4412677_02579"/>
<dbReference type="InterPro" id="IPR003675">
    <property type="entry name" value="Rce1/LyrA-like_dom"/>
</dbReference>
<keyword evidence="1" id="KW-0812">Transmembrane</keyword>
<feature type="domain" description="CAAX prenyl protease 2/Lysostaphin resistance protein A-like" evidence="2">
    <location>
        <begin position="143"/>
        <end position="242"/>
    </location>
</feature>
<reference evidence="3 4" key="1">
    <citation type="submission" date="2017-06" db="EMBL/GenBank/DDBJ databases">
        <authorList>
            <consortium name="Pathogen Informatics"/>
        </authorList>
    </citation>
    <scope>NUCLEOTIDE SEQUENCE [LARGE SCALE GENOMIC DNA]</scope>
    <source>
        <strain evidence="3 4">NCTC13490</strain>
    </source>
</reference>
<dbReference type="GO" id="GO:0006508">
    <property type="term" value="P:proteolysis"/>
    <property type="evidence" value="ECO:0007669"/>
    <property type="project" value="UniProtKB-KW"/>
</dbReference>
<dbReference type="RefSeq" id="WP_258454376.1">
    <property type="nucleotide sequence ID" value="NZ_LT906465.1"/>
</dbReference>
<accession>A0A239XVL9</accession>
<name>A0A239XVL9_9FLAO</name>
<organism evidence="3 4">
    <name type="scientific">Chryseobacterium taklimakanense</name>
    <dbReference type="NCBI Taxonomy" id="536441"/>
    <lineage>
        <taxon>Bacteria</taxon>
        <taxon>Pseudomonadati</taxon>
        <taxon>Bacteroidota</taxon>
        <taxon>Flavobacteriia</taxon>
        <taxon>Flavobacteriales</taxon>
        <taxon>Weeksellaceae</taxon>
        <taxon>Chryseobacterium group</taxon>
        <taxon>Chryseobacterium</taxon>
    </lineage>
</organism>
<dbReference type="Proteomes" id="UP000215196">
    <property type="component" value="Chromosome 1"/>
</dbReference>
<feature type="transmembrane region" description="Helical" evidence="1">
    <location>
        <begin position="116"/>
        <end position="132"/>
    </location>
</feature>
<evidence type="ECO:0000259" key="2">
    <source>
        <dbReference type="Pfam" id="PF02517"/>
    </source>
</evidence>
<protein>
    <submittedName>
        <fullName evidence="3">CAAX amino terminal protease self- immunity</fullName>
    </submittedName>
</protein>
<dbReference type="Pfam" id="PF02517">
    <property type="entry name" value="Rce1-like"/>
    <property type="match status" value="1"/>
</dbReference>
<evidence type="ECO:0000256" key="1">
    <source>
        <dbReference type="SAM" id="Phobius"/>
    </source>
</evidence>
<keyword evidence="3" id="KW-0645">Protease</keyword>
<feature type="transmembrane region" description="Helical" evidence="1">
    <location>
        <begin position="206"/>
        <end position="222"/>
    </location>
</feature>